<gene>
    <name evidence="1" type="ORF">F5144DRAFT_506286</name>
</gene>
<dbReference type="Proteomes" id="UP000724584">
    <property type="component" value="Unassembled WGS sequence"/>
</dbReference>
<accession>A0ACB7PJJ0</accession>
<protein>
    <submittedName>
        <fullName evidence="1">Uncharacterized protein</fullName>
    </submittedName>
</protein>
<keyword evidence="2" id="KW-1185">Reference proteome</keyword>
<sequence>MSGFEIAGVVLGAIPLVISALENYRSGKGAARAFLKWRGDLNILISRLKRQHMLFSFDTRKLLVVANVDDPDGRVDYTEMECVELLSKKGTENKIRSFLATFYGLFLDTLKAYESCLKRIVRKIRHIQRLPDAEKDDLKALLLANPGASGGFAFQERISFTLDRGSLKELLEELKEERLSLSYVITEQAKYAPREASRQALKIVRRLGQVQSMALSLYPTLSRTCTCRGRTKRTAMTRLDSRLLTQEEEGCTTFGLMLQLTAAGERTFLQQASVSMVQKEEYSDQPTVRFKLIATKPTISQPGTEIRDLCQITRGAVQKGSHLGLQVVVGKRRLSLFHVDSAIIAMQRPSIPESLDQILARGLQDETVRLTPKQQTILALNVASSVLQFRQTNWLTAPWSSKSIKLVPASTGAFVEAELQPPGLQPPALSDPDPLSALLEVAILLLEIWNHKPLEAWAASANREIMTPDHRKIAATVWLQETTHRILPDYLDAIEKCLAICAGRKWGWDDGEFQKRYCENVIKPLADSCKVWGA</sequence>
<dbReference type="EMBL" id="JAGIZQ010000002">
    <property type="protein sequence ID" value="KAH6641213.1"/>
    <property type="molecule type" value="Genomic_DNA"/>
</dbReference>
<evidence type="ECO:0000313" key="1">
    <source>
        <dbReference type="EMBL" id="KAH6641213.1"/>
    </source>
</evidence>
<organism evidence="1 2">
    <name type="scientific">Chaetomium tenue</name>
    <dbReference type="NCBI Taxonomy" id="1854479"/>
    <lineage>
        <taxon>Eukaryota</taxon>
        <taxon>Fungi</taxon>
        <taxon>Dikarya</taxon>
        <taxon>Ascomycota</taxon>
        <taxon>Pezizomycotina</taxon>
        <taxon>Sordariomycetes</taxon>
        <taxon>Sordariomycetidae</taxon>
        <taxon>Sordariales</taxon>
        <taxon>Chaetomiaceae</taxon>
        <taxon>Chaetomium</taxon>
    </lineage>
</organism>
<name>A0ACB7PJJ0_9PEZI</name>
<comment type="caution">
    <text evidence="1">The sequence shown here is derived from an EMBL/GenBank/DDBJ whole genome shotgun (WGS) entry which is preliminary data.</text>
</comment>
<proteinExistence type="predicted"/>
<evidence type="ECO:0000313" key="2">
    <source>
        <dbReference type="Proteomes" id="UP000724584"/>
    </source>
</evidence>
<reference evidence="1 2" key="1">
    <citation type="journal article" date="2021" name="Nat. Commun.">
        <title>Genetic determinants of endophytism in the Arabidopsis root mycobiome.</title>
        <authorList>
            <person name="Mesny F."/>
            <person name="Miyauchi S."/>
            <person name="Thiergart T."/>
            <person name="Pickel B."/>
            <person name="Atanasova L."/>
            <person name="Karlsson M."/>
            <person name="Huettel B."/>
            <person name="Barry K.W."/>
            <person name="Haridas S."/>
            <person name="Chen C."/>
            <person name="Bauer D."/>
            <person name="Andreopoulos W."/>
            <person name="Pangilinan J."/>
            <person name="LaButti K."/>
            <person name="Riley R."/>
            <person name="Lipzen A."/>
            <person name="Clum A."/>
            <person name="Drula E."/>
            <person name="Henrissat B."/>
            <person name="Kohler A."/>
            <person name="Grigoriev I.V."/>
            <person name="Martin F.M."/>
            <person name="Hacquard S."/>
        </authorList>
    </citation>
    <scope>NUCLEOTIDE SEQUENCE [LARGE SCALE GENOMIC DNA]</scope>
    <source>
        <strain evidence="1 2">MPI-SDFR-AT-0079</strain>
    </source>
</reference>